<dbReference type="RefSeq" id="WP_100231837.1">
    <property type="nucleotide sequence ID" value="NZ_PGVG01000006.1"/>
</dbReference>
<dbReference type="Proteomes" id="UP000231194">
    <property type="component" value="Unassembled WGS sequence"/>
</dbReference>
<name>A0A2M8RC27_9BRAD</name>
<evidence type="ECO:0000313" key="1">
    <source>
        <dbReference type="EMBL" id="PJG55396.1"/>
    </source>
</evidence>
<proteinExistence type="predicted"/>
<gene>
    <name evidence="1" type="ORF">CVM73_10055</name>
</gene>
<organism evidence="1 2">
    <name type="scientific">Bradyrhizobium forestalis</name>
    <dbReference type="NCBI Taxonomy" id="1419263"/>
    <lineage>
        <taxon>Bacteria</taxon>
        <taxon>Pseudomonadati</taxon>
        <taxon>Pseudomonadota</taxon>
        <taxon>Alphaproteobacteria</taxon>
        <taxon>Hyphomicrobiales</taxon>
        <taxon>Nitrobacteraceae</taxon>
        <taxon>Bradyrhizobium</taxon>
    </lineage>
</organism>
<dbReference type="AlphaFoldDB" id="A0A2M8RC27"/>
<protein>
    <submittedName>
        <fullName evidence="1">Uncharacterized protein</fullName>
    </submittedName>
</protein>
<accession>A0A2M8RC27</accession>
<comment type="caution">
    <text evidence="1">The sequence shown here is derived from an EMBL/GenBank/DDBJ whole genome shotgun (WGS) entry which is preliminary data.</text>
</comment>
<dbReference type="EMBL" id="PGVG01000006">
    <property type="protein sequence ID" value="PJG55396.1"/>
    <property type="molecule type" value="Genomic_DNA"/>
</dbReference>
<sequence>MTVLLRNTFKAWIDRAPGAPPKLIMTGDVRVPTNGWRARLTKRSPQGINPKILILDVNAQEPSGEAPQEITTIPLRFEESPPQDEYGQVMIANGKGEIVVHIGRTH</sequence>
<keyword evidence="2" id="KW-1185">Reference proteome</keyword>
<dbReference type="OrthoDB" id="6896393at2"/>
<reference evidence="1 2" key="1">
    <citation type="submission" date="2017-11" db="EMBL/GenBank/DDBJ databases">
        <title>Bradyrhizobium forestalis sp. nov., an efficient nitrogen-fixing bacterium isolated from nodules of forest legume species in the Amazon.</title>
        <authorList>
            <person name="Costa E.M."/>
            <person name="Guimaraes A."/>
            <person name="Carvalho T.S."/>
            <person name="Rodrigues T.L."/>
            <person name="Ribeiro P.R.A."/>
            <person name="Lebbe L."/>
            <person name="Willems A."/>
            <person name="Moreira F.M.S."/>
        </authorList>
    </citation>
    <scope>NUCLEOTIDE SEQUENCE [LARGE SCALE GENOMIC DNA]</scope>
    <source>
        <strain evidence="1 2">INPA54B</strain>
    </source>
</reference>
<evidence type="ECO:0000313" key="2">
    <source>
        <dbReference type="Proteomes" id="UP000231194"/>
    </source>
</evidence>